<dbReference type="EMBL" id="IACF01002973">
    <property type="protein sequence ID" value="LAB68605.1"/>
    <property type="molecule type" value="mRNA"/>
</dbReference>
<dbReference type="Pfam" id="PF11788">
    <property type="entry name" value="MRP-L46"/>
    <property type="match status" value="1"/>
</dbReference>
<accession>A0A2P2I3K0</accession>
<dbReference type="PANTHER" id="PTHR13124:SF12">
    <property type="entry name" value="LARGE RIBOSOMAL SUBUNIT PROTEIN ML46"/>
    <property type="match status" value="1"/>
</dbReference>
<dbReference type="EMBL" id="IACT01002481">
    <property type="protein sequence ID" value="LAC21756.1"/>
    <property type="molecule type" value="mRNA"/>
</dbReference>
<evidence type="ECO:0000256" key="1">
    <source>
        <dbReference type="ARBA" id="ARBA00035534"/>
    </source>
</evidence>
<dbReference type="InterPro" id="IPR015797">
    <property type="entry name" value="NUDIX_hydrolase-like_dom_sf"/>
</dbReference>
<protein>
    <recommendedName>
        <fullName evidence="1">39S ribosomal protein L46, mitochondrial</fullName>
    </recommendedName>
</protein>
<dbReference type="SUPFAM" id="SSF55811">
    <property type="entry name" value="Nudix"/>
    <property type="match status" value="1"/>
</dbReference>
<feature type="domain" description="Large ribosomal subunit protein mL46 N-terminal" evidence="2">
    <location>
        <begin position="60"/>
        <end position="143"/>
    </location>
</feature>
<name>A0A2P2I3K0_9CRUS</name>
<dbReference type="PANTHER" id="PTHR13124">
    <property type="entry name" value="39S RIBOSOMAL PROTEIN L46, MITOCHONDRIAL PRECURSOR-RELATED"/>
    <property type="match status" value="1"/>
</dbReference>
<dbReference type="GO" id="GO:0003735">
    <property type="term" value="F:structural constituent of ribosome"/>
    <property type="evidence" value="ECO:0007669"/>
    <property type="project" value="InterPro"/>
</dbReference>
<keyword evidence="3" id="KW-0689">Ribosomal protein</keyword>
<organism evidence="3">
    <name type="scientific">Hirondellea gigas</name>
    <dbReference type="NCBI Taxonomy" id="1518452"/>
    <lineage>
        <taxon>Eukaryota</taxon>
        <taxon>Metazoa</taxon>
        <taxon>Ecdysozoa</taxon>
        <taxon>Arthropoda</taxon>
        <taxon>Crustacea</taxon>
        <taxon>Multicrustacea</taxon>
        <taxon>Malacostraca</taxon>
        <taxon>Eumalacostraca</taxon>
        <taxon>Peracarida</taxon>
        <taxon>Amphipoda</taxon>
        <taxon>Amphilochidea</taxon>
        <taxon>Lysianassida</taxon>
        <taxon>Lysianassidira</taxon>
        <taxon>Lysianassoidea</taxon>
        <taxon>Lysianassidae</taxon>
        <taxon>Hirondellea</taxon>
    </lineage>
</organism>
<proteinExistence type="evidence at transcript level"/>
<evidence type="ECO:0000313" key="4">
    <source>
        <dbReference type="EMBL" id="LAC21756.1"/>
    </source>
</evidence>
<dbReference type="InterPro" id="IPR040008">
    <property type="entry name" value="Ribosomal_mL46"/>
</dbReference>
<reference evidence="3" key="2">
    <citation type="journal article" date="2018" name="Biosci. Biotechnol. Biochem.">
        <title>Polysaccharide hydrolase of the hadal zone amphipods Hirondellea gigas.</title>
        <authorList>
            <person name="Kobayashi H."/>
            <person name="Nagahama T."/>
            <person name="Arai W."/>
            <person name="Sasagawa Y."/>
            <person name="Umeda M."/>
            <person name="Hayashi T."/>
            <person name="Nikaido I."/>
            <person name="Watanabe H."/>
            <person name="Oguri K."/>
            <person name="Kitazato H."/>
            <person name="Fujioka K."/>
            <person name="Kido Y."/>
            <person name="Takami H."/>
        </authorList>
    </citation>
    <scope>NUCLEOTIDE SEQUENCE</scope>
    <source>
        <tissue evidence="3">Whole body</tissue>
    </source>
</reference>
<keyword evidence="3" id="KW-0687">Ribonucleoprotein</keyword>
<dbReference type="GO" id="GO:0005762">
    <property type="term" value="C:mitochondrial large ribosomal subunit"/>
    <property type="evidence" value="ECO:0007669"/>
    <property type="project" value="TreeGrafter"/>
</dbReference>
<sequence length="297" mass="33569">MLRAQILSIIRTGTQRVLPAGLKVHSNVPEAASTSTPVRSEIQDFAPEPVPLGGKGIDGWQIMAAVCISRHPVLTPPLSLLEHTYSQYLNKMEFEQSIQCDFELQVIQDSARKMLGDDELDELDTSDDTRPALEQLDLWKQQQQKFEKIRNFACDVPSSSVGSSLTSQVVLVQKYQLGKEELWLLPQGPWKPGETLRQTSERIVSEFCDPSLTVKIIGNAPVGFYKYKYPKGMRSNGYIGAKVFFYRGHVSNRIKRALQLLTSKGKDDQLWLTHTQIRDLLKQSYVKAITQFLIDDS</sequence>
<evidence type="ECO:0000313" key="3">
    <source>
        <dbReference type="EMBL" id="LAB68605.1"/>
    </source>
</evidence>
<dbReference type="AlphaFoldDB" id="A0A2P2I3K0"/>
<reference evidence="4" key="1">
    <citation type="submission" date="2017-11" db="EMBL/GenBank/DDBJ databases">
        <title>The sensing device of the deep-sea amphipod.</title>
        <authorList>
            <person name="Kobayashi H."/>
            <person name="Nagahama T."/>
            <person name="Arai W."/>
            <person name="Sasagawa Y."/>
            <person name="Umeda M."/>
            <person name="Hayashi T."/>
            <person name="Nikaido I."/>
            <person name="Watanabe H."/>
            <person name="Oguri K."/>
            <person name="Kitazato H."/>
            <person name="Fujioka K."/>
            <person name="Kido Y."/>
            <person name="Takami H."/>
        </authorList>
    </citation>
    <scope>NUCLEOTIDE SEQUENCE</scope>
    <source>
        <tissue evidence="4">Whole body</tissue>
    </source>
</reference>
<dbReference type="InterPro" id="IPR021757">
    <property type="entry name" value="Ribosomal_mL46_N"/>
</dbReference>
<evidence type="ECO:0000259" key="2">
    <source>
        <dbReference type="Pfam" id="PF11788"/>
    </source>
</evidence>
<dbReference type="Gene3D" id="3.90.79.10">
    <property type="entry name" value="Nucleoside Triphosphate Pyrophosphohydrolase"/>
    <property type="match status" value="1"/>
</dbReference>